<evidence type="ECO:0000313" key="11">
    <source>
        <dbReference type="Proteomes" id="UP001251528"/>
    </source>
</evidence>
<protein>
    <recommendedName>
        <fullName evidence="9">Transketolase-like pyrimidine-binding domain-containing protein</fullName>
    </recommendedName>
</protein>
<gene>
    <name evidence="10" type="ORF">QQS21_002955</name>
</gene>
<keyword evidence="8" id="KW-0786">Thiamine pyrophosphate</keyword>
<name>A0AAJ0FWT2_9HYPO</name>
<dbReference type="Proteomes" id="UP001251528">
    <property type="component" value="Unassembled WGS sequence"/>
</dbReference>
<dbReference type="Gene3D" id="3.40.50.920">
    <property type="match status" value="1"/>
</dbReference>
<dbReference type="GO" id="GO:0005634">
    <property type="term" value="C:nucleus"/>
    <property type="evidence" value="ECO:0007669"/>
    <property type="project" value="TreeGrafter"/>
</dbReference>
<evidence type="ECO:0000256" key="7">
    <source>
        <dbReference type="ARBA" id="ARBA00022842"/>
    </source>
</evidence>
<proteinExistence type="inferred from homology"/>
<dbReference type="InterPro" id="IPR005474">
    <property type="entry name" value="Transketolase_N"/>
</dbReference>
<dbReference type="GO" id="GO:0046872">
    <property type="term" value="F:metal ion binding"/>
    <property type="evidence" value="ECO:0007669"/>
    <property type="project" value="UniProtKB-KW"/>
</dbReference>
<organism evidence="10 11">
    <name type="scientific">Conoideocrella luteorostrata</name>
    <dbReference type="NCBI Taxonomy" id="1105319"/>
    <lineage>
        <taxon>Eukaryota</taxon>
        <taxon>Fungi</taxon>
        <taxon>Dikarya</taxon>
        <taxon>Ascomycota</taxon>
        <taxon>Pezizomycotina</taxon>
        <taxon>Sordariomycetes</taxon>
        <taxon>Hypocreomycetidae</taxon>
        <taxon>Hypocreales</taxon>
        <taxon>Clavicipitaceae</taxon>
        <taxon>Conoideocrella</taxon>
    </lineage>
</organism>
<dbReference type="Pfam" id="PF00456">
    <property type="entry name" value="Transketolase_N"/>
    <property type="match status" value="1"/>
</dbReference>
<dbReference type="GO" id="GO:0004802">
    <property type="term" value="F:transketolase activity"/>
    <property type="evidence" value="ECO:0007669"/>
    <property type="project" value="TreeGrafter"/>
</dbReference>
<comment type="caution">
    <text evidence="10">The sequence shown here is derived from an EMBL/GenBank/DDBJ whole genome shotgun (WGS) entry which is preliminary data.</text>
</comment>
<evidence type="ECO:0000256" key="8">
    <source>
        <dbReference type="ARBA" id="ARBA00023052"/>
    </source>
</evidence>
<evidence type="ECO:0000256" key="5">
    <source>
        <dbReference type="ARBA" id="ARBA00022679"/>
    </source>
</evidence>
<reference evidence="10" key="1">
    <citation type="submission" date="2023-06" db="EMBL/GenBank/DDBJ databases">
        <title>Conoideocrella luteorostrata (Hypocreales: Clavicipitaceae), a potential biocontrol fungus for elongate hemlock scale in United States Christmas tree production areas.</title>
        <authorList>
            <person name="Barrett H."/>
            <person name="Lovett B."/>
            <person name="Macias A.M."/>
            <person name="Stajich J.E."/>
            <person name="Kasson M.T."/>
        </authorList>
    </citation>
    <scope>NUCLEOTIDE SEQUENCE</scope>
    <source>
        <strain evidence="10">ARSEF 14590</strain>
    </source>
</reference>
<evidence type="ECO:0000259" key="9">
    <source>
        <dbReference type="SMART" id="SM00861"/>
    </source>
</evidence>
<keyword evidence="11" id="KW-1185">Reference proteome</keyword>
<sequence>MFVPLSALEAKFAGNAKAHGAAYGAEDVRKMKKTFGMNPDEHFVVQDEWMALVDSYRQEHPERHDEFMKRVRGEFPKDWRTIIPFKDALPKDPTPARKSAGLVCNPLAAELNNMMVGSADLSPSVNMIWKDKVDFQHPGLKTERGINGNYSGRYIHWGVREHAMVSISNGLAAFRRGTFLPFTSSFFMFYLYAAPGVSMGALQQLYTIHIGTHDSIGTGEDGPTHQPVALAALYRAMPNFLYIRPCDSEKVAGAFITALEAKNTPSLLSLSRQAVRQYPQYSSRDGVPKGAYVFIEDDKADVTLIRVGAEMCLAVKTRDVLREKFDVRARVVSFPCQRLFNQEPIEYKRRVLKYRPSIPRVIVEAYAVHG</sequence>
<dbReference type="Pfam" id="PF22613">
    <property type="entry name" value="Transketolase_C_1"/>
    <property type="match status" value="1"/>
</dbReference>
<comment type="cofactor">
    <cofactor evidence="3">
        <name>thiamine diphosphate</name>
        <dbReference type="ChEBI" id="CHEBI:58937"/>
    </cofactor>
</comment>
<dbReference type="Pfam" id="PF02779">
    <property type="entry name" value="Transket_pyr"/>
    <property type="match status" value="1"/>
</dbReference>
<evidence type="ECO:0000256" key="6">
    <source>
        <dbReference type="ARBA" id="ARBA00022723"/>
    </source>
</evidence>
<dbReference type="GO" id="GO:0005829">
    <property type="term" value="C:cytosol"/>
    <property type="evidence" value="ECO:0007669"/>
    <property type="project" value="TreeGrafter"/>
</dbReference>
<dbReference type="EMBL" id="JASWJB010000037">
    <property type="protein sequence ID" value="KAK2608493.1"/>
    <property type="molecule type" value="Genomic_DNA"/>
</dbReference>
<dbReference type="InterPro" id="IPR005475">
    <property type="entry name" value="Transketolase-like_Pyr-bd"/>
</dbReference>
<dbReference type="InterPro" id="IPR020826">
    <property type="entry name" value="Transketolase_BS"/>
</dbReference>
<dbReference type="Gene3D" id="3.40.50.970">
    <property type="match status" value="2"/>
</dbReference>
<evidence type="ECO:0000313" key="10">
    <source>
        <dbReference type="EMBL" id="KAK2608493.1"/>
    </source>
</evidence>
<comment type="cofactor">
    <cofactor evidence="2">
        <name>Mg(2+)</name>
        <dbReference type="ChEBI" id="CHEBI:18420"/>
    </cofactor>
</comment>
<feature type="domain" description="Transketolase-like pyrimidine-binding" evidence="9">
    <location>
        <begin position="94"/>
        <end position="277"/>
    </location>
</feature>
<evidence type="ECO:0000256" key="4">
    <source>
        <dbReference type="ARBA" id="ARBA00007131"/>
    </source>
</evidence>
<keyword evidence="5" id="KW-0808">Transferase</keyword>
<dbReference type="SMART" id="SM00861">
    <property type="entry name" value="Transket_pyr"/>
    <property type="match status" value="1"/>
</dbReference>
<dbReference type="PROSITE" id="PS00802">
    <property type="entry name" value="TRANSKETOLASE_2"/>
    <property type="match status" value="1"/>
</dbReference>
<comment type="similarity">
    <text evidence="4">Belongs to the transketolase family.</text>
</comment>
<evidence type="ECO:0000256" key="1">
    <source>
        <dbReference type="ARBA" id="ARBA00001941"/>
    </source>
</evidence>
<dbReference type="SUPFAM" id="SSF52518">
    <property type="entry name" value="Thiamin diphosphate-binding fold (THDP-binding)"/>
    <property type="match status" value="1"/>
</dbReference>
<dbReference type="InterPro" id="IPR033247">
    <property type="entry name" value="Transketolase_fam"/>
</dbReference>
<dbReference type="AlphaFoldDB" id="A0AAJ0FWT2"/>
<dbReference type="GO" id="GO:0006098">
    <property type="term" value="P:pentose-phosphate shunt"/>
    <property type="evidence" value="ECO:0007669"/>
    <property type="project" value="TreeGrafter"/>
</dbReference>
<evidence type="ECO:0000256" key="3">
    <source>
        <dbReference type="ARBA" id="ARBA00001964"/>
    </source>
</evidence>
<dbReference type="PANTHER" id="PTHR43522">
    <property type="entry name" value="TRANSKETOLASE"/>
    <property type="match status" value="1"/>
</dbReference>
<dbReference type="CDD" id="cd07033">
    <property type="entry name" value="TPP_PYR_DXS_TK_like"/>
    <property type="match status" value="1"/>
</dbReference>
<evidence type="ECO:0000256" key="2">
    <source>
        <dbReference type="ARBA" id="ARBA00001946"/>
    </source>
</evidence>
<dbReference type="SUPFAM" id="SSF52922">
    <property type="entry name" value="TK C-terminal domain-like"/>
    <property type="match status" value="1"/>
</dbReference>
<dbReference type="PANTHER" id="PTHR43522:SF6">
    <property type="entry name" value="TRANSKETOLASE-LIKE PYRIMIDINE-BINDING DOMAIN-CONTAINING PROTEIN-RELATED"/>
    <property type="match status" value="1"/>
</dbReference>
<comment type="cofactor">
    <cofactor evidence="1">
        <name>Co(2+)</name>
        <dbReference type="ChEBI" id="CHEBI:48828"/>
    </cofactor>
</comment>
<dbReference type="InterPro" id="IPR029061">
    <property type="entry name" value="THDP-binding"/>
</dbReference>
<accession>A0AAJ0FWT2</accession>
<dbReference type="InterPro" id="IPR055152">
    <property type="entry name" value="Transketolase-like_C_2"/>
</dbReference>
<keyword evidence="7" id="KW-0460">Magnesium</keyword>
<keyword evidence="6" id="KW-0479">Metal-binding</keyword>
<dbReference type="InterPro" id="IPR009014">
    <property type="entry name" value="Transketo_C/PFOR_II"/>
</dbReference>